<comment type="caution">
    <text evidence="2">The sequence shown here is derived from an EMBL/GenBank/DDBJ whole genome shotgun (WGS) entry which is preliminary data.</text>
</comment>
<dbReference type="EMBL" id="NBYO01000001">
    <property type="protein sequence ID" value="OXT01877.1"/>
    <property type="molecule type" value="Genomic_DNA"/>
</dbReference>
<feature type="domain" description="NAD-dependent epimerase/dehydratase" evidence="1">
    <location>
        <begin position="11"/>
        <end position="218"/>
    </location>
</feature>
<evidence type="ECO:0000259" key="1">
    <source>
        <dbReference type="Pfam" id="PF01370"/>
    </source>
</evidence>
<dbReference type="InterPro" id="IPR001509">
    <property type="entry name" value="Epimerase_deHydtase"/>
</dbReference>
<name>A0A231V191_9HYPH</name>
<dbReference type="PANTHER" id="PTHR12126">
    <property type="entry name" value="NADH-UBIQUINONE OXIDOREDUCTASE 39 KDA SUBUNIT-RELATED"/>
    <property type="match status" value="1"/>
</dbReference>
<evidence type="ECO:0000313" key="3">
    <source>
        <dbReference type="Proteomes" id="UP000215405"/>
    </source>
</evidence>
<protein>
    <submittedName>
        <fullName evidence="2">Complex I NDUFA9 subunit family protein</fullName>
    </submittedName>
</protein>
<organism evidence="2 3">
    <name type="scientific">Notoacmeibacter marinus</name>
    <dbReference type="NCBI Taxonomy" id="1876515"/>
    <lineage>
        <taxon>Bacteria</taxon>
        <taxon>Pseudomonadati</taxon>
        <taxon>Pseudomonadota</taxon>
        <taxon>Alphaproteobacteria</taxon>
        <taxon>Hyphomicrobiales</taxon>
        <taxon>Notoacmeibacteraceae</taxon>
        <taxon>Notoacmeibacter</taxon>
    </lineage>
</organism>
<dbReference type="RefSeq" id="WP_094075844.1">
    <property type="nucleotide sequence ID" value="NZ_NBYO01000001.1"/>
</dbReference>
<accession>A0A231V191</accession>
<keyword evidence="3" id="KW-1185">Reference proteome</keyword>
<dbReference type="SUPFAM" id="SSF51735">
    <property type="entry name" value="NAD(P)-binding Rossmann-fold domains"/>
    <property type="match status" value="1"/>
</dbReference>
<dbReference type="CDD" id="cd05271">
    <property type="entry name" value="NDUFA9_like_SDR_a"/>
    <property type="match status" value="1"/>
</dbReference>
<dbReference type="FunFam" id="3.40.50.720:FF:000702">
    <property type="entry name" value="NADH dehydrogenase (Ubiquinone)"/>
    <property type="match status" value="1"/>
</dbReference>
<dbReference type="InterPro" id="IPR036291">
    <property type="entry name" value="NAD(P)-bd_dom_sf"/>
</dbReference>
<sequence length="327" mass="34911">MTRYPSDPTLVTVFGGSGFLGRHVVQALARRGFRIRVACRNPNTAHHLQPLGDVGQIVAVKANIRDDEAVARVCQGADHVVNLVGILMEGGKQTFDAIQHEGAASVARAAAQVGAGVTFVSAIGADDDSTSAYARAKAKGEQAVLDAVPDAVILRPSIIFGPEDSFFNRFAEMSRFSPALPLIAGGDTKFQPVYVADVAEVVARSVAGELQGGTVYELGGPEVFTFKELMEIVLDQVDRKRLLLTLPKPIASMMGAVGDLIPFGLAPITSDQVKQLDNDNIVSDEAKSDGRTLEGLGIVPHTIRAVIPSYIWRYRPEGEFNRGHGPV</sequence>
<gene>
    <name evidence="2" type="ORF">B7H23_02710</name>
</gene>
<dbReference type="InterPro" id="IPR051207">
    <property type="entry name" value="ComplexI_NDUFA9_subunit"/>
</dbReference>
<proteinExistence type="predicted"/>
<dbReference type="Proteomes" id="UP000215405">
    <property type="component" value="Unassembled WGS sequence"/>
</dbReference>
<dbReference type="Pfam" id="PF01370">
    <property type="entry name" value="Epimerase"/>
    <property type="match status" value="1"/>
</dbReference>
<evidence type="ECO:0000313" key="2">
    <source>
        <dbReference type="EMBL" id="OXT01877.1"/>
    </source>
</evidence>
<dbReference type="AlphaFoldDB" id="A0A231V191"/>
<reference evidence="3" key="1">
    <citation type="journal article" date="2017" name="Int. J. Syst. Evol. Microbiol.">
        <title>Notoacmeibacter marinus gen. nov., sp. nov., isolated from the gut of a limpet and proposal of Notoacmeibacteraceae fam. nov. in the order Rhizobiales of the class Alphaproteobacteria.</title>
        <authorList>
            <person name="Huang Z."/>
            <person name="Guo F."/>
            <person name="Lai Q."/>
        </authorList>
    </citation>
    <scope>NUCLEOTIDE SEQUENCE [LARGE SCALE GENOMIC DNA]</scope>
    <source>
        <strain evidence="3">XMTR2A4</strain>
    </source>
</reference>
<dbReference type="GO" id="GO:0044877">
    <property type="term" value="F:protein-containing complex binding"/>
    <property type="evidence" value="ECO:0007669"/>
    <property type="project" value="TreeGrafter"/>
</dbReference>
<dbReference type="Gene3D" id="3.40.50.720">
    <property type="entry name" value="NAD(P)-binding Rossmann-like Domain"/>
    <property type="match status" value="1"/>
</dbReference>
<dbReference type="PANTHER" id="PTHR12126:SF11">
    <property type="entry name" value="NADH DEHYDROGENASE [UBIQUINONE] 1 ALPHA SUBCOMPLEX SUBUNIT 9, MITOCHONDRIAL"/>
    <property type="match status" value="1"/>
</dbReference>